<dbReference type="InterPro" id="IPR017911">
    <property type="entry name" value="MacB-like_ATP-bd"/>
</dbReference>
<dbReference type="PANTHER" id="PTHR24220">
    <property type="entry name" value="IMPORT ATP-BINDING PROTEIN"/>
    <property type="match status" value="1"/>
</dbReference>
<dbReference type="SMART" id="SM00382">
    <property type="entry name" value="AAA"/>
    <property type="match status" value="1"/>
</dbReference>
<dbReference type="PROSITE" id="PS50893">
    <property type="entry name" value="ABC_TRANSPORTER_2"/>
    <property type="match status" value="1"/>
</dbReference>
<dbReference type="Gene3D" id="3.40.50.300">
    <property type="entry name" value="P-loop containing nucleotide triphosphate hydrolases"/>
    <property type="match status" value="1"/>
</dbReference>
<dbReference type="GO" id="GO:0005524">
    <property type="term" value="F:ATP binding"/>
    <property type="evidence" value="ECO:0007669"/>
    <property type="project" value="UniProtKB-KW"/>
</dbReference>
<dbReference type="STRING" id="292564.Cyagr_2029"/>
<dbReference type="GO" id="GO:0098796">
    <property type="term" value="C:membrane protein complex"/>
    <property type="evidence" value="ECO:0007669"/>
    <property type="project" value="UniProtKB-ARBA"/>
</dbReference>
<dbReference type="Proteomes" id="UP000010388">
    <property type="component" value="Chromosome"/>
</dbReference>
<dbReference type="AlphaFoldDB" id="K9P6X4"/>
<feature type="domain" description="ABC transporter" evidence="4">
    <location>
        <begin position="2"/>
        <end position="233"/>
    </location>
</feature>
<dbReference type="Pfam" id="PF00005">
    <property type="entry name" value="ABC_tran"/>
    <property type="match status" value="1"/>
</dbReference>
<keyword evidence="2" id="KW-0547">Nucleotide-binding</keyword>
<accession>K9P6X4</accession>
<dbReference type="GO" id="GO:0016887">
    <property type="term" value="F:ATP hydrolysis activity"/>
    <property type="evidence" value="ECO:0007669"/>
    <property type="project" value="InterPro"/>
</dbReference>
<dbReference type="PROSITE" id="PS00211">
    <property type="entry name" value="ABC_TRANSPORTER_1"/>
    <property type="match status" value="1"/>
</dbReference>
<evidence type="ECO:0000256" key="2">
    <source>
        <dbReference type="ARBA" id="ARBA00022741"/>
    </source>
</evidence>
<dbReference type="OrthoDB" id="508204at2"/>
<dbReference type="InterPro" id="IPR003439">
    <property type="entry name" value="ABC_transporter-like_ATP-bd"/>
</dbReference>
<evidence type="ECO:0000313" key="5">
    <source>
        <dbReference type="EMBL" id="AFY29152.1"/>
    </source>
</evidence>
<evidence type="ECO:0000313" key="6">
    <source>
        <dbReference type="Proteomes" id="UP000010388"/>
    </source>
</evidence>
<dbReference type="PANTHER" id="PTHR24220:SF86">
    <property type="entry name" value="ABC TRANSPORTER ABCH.1"/>
    <property type="match status" value="1"/>
</dbReference>
<dbReference type="eggNOG" id="COG1136">
    <property type="taxonomic scope" value="Bacteria"/>
</dbReference>
<dbReference type="SUPFAM" id="SSF52540">
    <property type="entry name" value="P-loop containing nucleoside triphosphate hydrolases"/>
    <property type="match status" value="1"/>
</dbReference>
<protein>
    <submittedName>
        <fullName evidence="5">ABC-type antimicrobial peptide transport system, ATPase component</fullName>
    </submittedName>
</protein>
<reference evidence="6" key="1">
    <citation type="journal article" date="2013" name="Proc. Natl. Acad. Sci. U.S.A.">
        <title>Improving the coverage of the cyanobacterial phylum using diversity-driven genome sequencing.</title>
        <authorList>
            <person name="Shih P.M."/>
            <person name="Wu D."/>
            <person name="Latifi A."/>
            <person name="Axen S.D."/>
            <person name="Fewer D.P."/>
            <person name="Talla E."/>
            <person name="Calteau A."/>
            <person name="Cai F."/>
            <person name="Tandeau de Marsac N."/>
            <person name="Rippka R."/>
            <person name="Herdman M."/>
            <person name="Sivonen K."/>
            <person name="Coursin T."/>
            <person name="Laurent T."/>
            <person name="Goodwin L."/>
            <person name="Nolan M."/>
            <person name="Davenport K.W."/>
            <person name="Han C.S."/>
            <person name="Rubin E.M."/>
            <person name="Eisen J.A."/>
            <person name="Woyke T."/>
            <person name="Gugger M."/>
            <person name="Kerfeld C.A."/>
        </authorList>
    </citation>
    <scope>NUCLEOTIDE SEQUENCE [LARGE SCALE GENOMIC DNA]</scope>
    <source>
        <strain evidence="6">ATCC 27147 / PCC 6307</strain>
    </source>
</reference>
<dbReference type="EMBL" id="CP003495">
    <property type="protein sequence ID" value="AFY29152.1"/>
    <property type="molecule type" value="Genomic_DNA"/>
</dbReference>
<evidence type="ECO:0000256" key="1">
    <source>
        <dbReference type="ARBA" id="ARBA00022448"/>
    </source>
</evidence>
<dbReference type="HOGENOM" id="CLU_000604_1_22_3"/>
<proteinExistence type="predicted"/>
<keyword evidence="1" id="KW-0813">Transport</keyword>
<dbReference type="GO" id="GO:0005886">
    <property type="term" value="C:plasma membrane"/>
    <property type="evidence" value="ECO:0007669"/>
    <property type="project" value="TreeGrafter"/>
</dbReference>
<dbReference type="InterPro" id="IPR027417">
    <property type="entry name" value="P-loop_NTPase"/>
</dbReference>
<dbReference type="KEGG" id="cgc:Cyagr_2029"/>
<dbReference type="InterPro" id="IPR017871">
    <property type="entry name" value="ABC_transporter-like_CS"/>
</dbReference>
<dbReference type="RefSeq" id="WP_015109597.1">
    <property type="nucleotide sequence ID" value="NC_019675.1"/>
</dbReference>
<keyword evidence="3" id="KW-0067">ATP-binding</keyword>
<dbReference type="GO" id="GO:0022857">
    <property type="term" value="F:transmembrane transporter activity"/>
    <property type="evidence" value="ECO:0007669"/>
    <property type="project" value="TreeGrafter"/>
</dbReference>
<name>K9P6X4_CYAGP</name>
<dbReference type="InterPro" id="IPR003593">
    <property type="entry name" value="AAA+_ATPase"/>
</dbReference>
<evidence type="ECO:0000256" key="3">
    <source>
        <dbReference type="ARBA" id="ARBA00022840"/>
    </source>
</evidence>
<sequence length="233" mass="25854">MLQLRQITKAYRIGEMESEILHGIDLTILRGEYTAIVGSSGSGKSTLMTILGCLEQPSSGQYYFDARDITQLSDNERTDIRNVRIGFVFQQFNLLPRLTALQNVMLPMVYAGYDRQERRQRAAAMLEQVGLADRMANRPNQLSGGQQQRVAIARALVNQPELLLADEPTGALDSRTGQEVIELISGLHADGLTIVLVTHDPSVAENSGRIIRIQDGQISSDSRPRCPDDLFQN</sequence>
<dbReference type="CDD" id="cd03255">
    <property type="entry name" value="ABC_MJ0796_LolCDE_FtsE"/>
    <property type="match status" value="1"/>
</dbReference>
<evidence type="ECO:0000259" key="4">
    <source>
        <dbReference type="PROSITE" id="PS50893"/>
    </source>
</evidence>
<gene>
    <name evidence="5" type="ordered locus">Cyagr_2029</name>
</gene>
<dbReference type="InterPro" id="IPR015854">
    <property type="entry name" value="ABC_transpr_LolD-like"/>
</dbReference>
<organism evidence="5 6">
    <name type="scientific">Cyanobium gracile (strain ATCC 27147 / PCC 6307)</name>
    <dbReference type="NCBI Taxonomy" id="292564"/>
    <lineage>
        <taxon>Bacteria</taxon>
        <taxon>Bacillati</taxon>
        <taxon>Cyanobacteriota</taxon>
        <taxon>Cyanophyceae</taxon>
        <taxon>Synechococcales</taxon>
        <taxon>Prochlorococcaceae</taxon>
        <taxon>Cyanobium</taxon>
    </lineage>
</organism>
<dbReference type="FunFam" id="3.40.50.300:FF:000032">
    <property type="entry name" value="Export ABC transporter ATP-binding protein"/>
    <property type="match status" value="1"/>
</dbReference>